<evidence type="ECO:0000256" key="2">
    <source>
        <dbReference type="SAM" id="Phobius"/>
    </source>
</evidence>
<feature type="region of interest" description="Disordered" evidence="1">
    <location>
        <begin position="199"/>
        <end position="221"/>
    </location>
</feature>
<reference evidence="4" key="1">
    <citation type="submission" date="2020-05" db="EMBL/GenBank/DDBJ databases">
        <title>Mycena genomes resolve the evolution of fungal bioluminescence.</title>
        <authorList>
            <person name="Tsai I.J."/>
        </authorList>
    </citation>
    <scope>NUCLEOTIDE SEQUENCE</scope>
    <source>
        <strain evidence="4">CCC161011</strain>
    </source>
</reference>
<dbReference type="Proteomes" id="UP000620124">
    <property type="component" value="Unassembled WGS sequence"/>
</dbReference>
<comment type="caution">
    <text evidence="4">The sequence shown here is derived from an EMBL/GenBank/DDBJ whole genome shotgun (WGS) entry which is preliminary data.</text>
</comment>
<evidence type="ECO:0000313" key="5">
    <source>
        <dbReference type="Proteomes" id="UP000620124"/>
    </source>
</evidence>
<sequence length="221" mass="22966">MRVCASLLVSLAAALLARAQADAVSVNGLSSVSRPTDPALSVNGLSFVPVPTLPLSLSWGLTYIPVPTDSSSSSSSASGSTKSNKGKIAGGVVAGLAVLLALLLTTAFLIRRRSKASTTHWRNRVGGWTWQRDAEGAAPLHSPCAGAAKFAPSTIGKREPGAMGQVHKPLISQPLVGYDYWQDIKAPVASPVQPLFVREPRIGQQPDAVPGHKRQGSSGSN</sequence>
<keyword evidence="5" id="KW-1185">Reference proteome</keyword>
<accession>A0A8H7D5H7</accession>
<keyword evidence="2" id="KW-0472">Membrane</keyword>
<proteinExistence type="predicted"/>
<evidence type="ECO:0000256" key="3">
    <source>
        <dbReference type="SAM" id="SignalP"/>
    </source>
</evidence>
<keyword evidence="3" id="KW-0732">Signal</keyword>
<name>A0A8H7D5H7_9AGAR</name>
<gene>
    <name evidence="4" type="ORF">MVEN_00690700</name>
</gene>
<feature type="transmembrane region" description="Helical" evidence="2">
    <location>
        <begin position="88"/>
        <end position="110"/>
    </location>
</feature>
<dbReference type="EMBL" id="JACAZI010000005">
    <property type="protein sequence ID" value="KAF7359666.1"/>
    <property type="molecule type" value="Genomic_DNA"/>
</dbReference>
<organism evidence="4 5">
    <name type="scientific">Mycena venus</name>
    <dbReference type="NCBI Taxonomy" id="2733690"/>
    <lineage>
        <taxon>Eukaryota</taxon>
        <taxon>Fungi</taxon>
        <taxon>Dikarya</taxon>
        <taxon>Basidiomycota</taxon>
        <taxon>Agaricomycotina</taxon>
        <taxon>Agaricomycetes</taxon>
        <taxon>Agaricomycetidae</taxon>
        <taxon>Agaricales</taxon>
        <taxon>Marasmiineae</taxon>
        <taxon>Mycenaceae</taxon>
        <taxon>Mycena</taxon>
    </lineage>
</organism>
<evidence type="ECO:0008006" key="6">
    <source>
        <dbReference type="Google" id="ProtNLM"/>
    </source>
</evidence>
<keyword evidence="2" id="KW-0812">Transmembrane</keyword>
<evidence type="ECO:0000313" key="4">
    <source>
        <dbReference type="EMBL" id="KAF7359666.1"/>
    </source>
</evidence>
<dbReference type="AlphaFoldDB" id="A0A8H7D5H7"/>
<dbReference type="OrthoDB" id="2973191at2759"/>
<evidence type="ECO:0000256" key="1">
    <source>
        <dbReference type="SAM" id="MobiDB-lite"/>
    </source>
</evidence>
<keyword evidence="2" id="KW-1133">Transmembrane helix</keyword>
<protein>
    <recommendedName>
        <fullName evidence="6">Mid2 domain-containing protein</fullName>
    </recommendedName>
</protein>
<feature type="chain" id="PRO_5034947028" description="Mid2 domain-containing protein" evidence="3">
    <location>
        <begin position="22"/>
        <end position="221"/>
    </location>
</feature>
<feature type="signal peptide" evidence="3">
    <location>
        <begin position="1"/>
        <end position="21"/>
    </location>
</feature>